<dbReference type="CDD" id="cd01298">
    <property type="entry name" value="ATZ_TRZ_like"/>
    <property type="match status" value="1"/>
</dbReference>
<evidence type="ECO:0000256" key="3">
    <source>
        <dbReference type="ARBA" id="ARBA00022801"/>
    </source>
</evidence>
<feature type="domain" description="Amidohydrolase-related" evidence="5">
    <location>
        <begin position="68"/>
        <end position="415"/>
    </location>
</feature>
<dbReference type="EMBL" id="CP006696">
    <property type="protein sequence ID" value="AIC10591.1"/>
    <property type="molecule type" value="Genomic_DNA"/>
</dbReference>
<keyword evidence="2" id="KW-0479">Metal-binding</keyword>
<dbReference type="AlphaFoldDB" id="A0A060HB38"/>
<protein>
    <submittedName>
        <fullName evidence="6">N-ethylammeline chlorohydrolase</fullName>
    </submittedName>
</protein>
<dbReference type="HOGENOM" id="CLU_012358_2_1_6"/>
<evidence type="ECO:0000313" key="6">
    <source>
        <dbReference type="EMBL" id="AIC10591.1"/>
    </source>
</evidence>
<dbReference type="SUPFAM" id="SSF51338">
    <property type="entry name" value="Composite domain of metallo-dependent hydrolases"/>
    <property type="match status" value="1"/>
</dbReference>
<evidence type="ECO:0000259" key="5">
    <source>
        <dbReference type="Pfam" id="PF01979"/>
    </source>
</evidence>
<comment type="similarity">
    <text evidence="1">Belongs to the metallo-dependent hydrolases superfamily. ATZ/TRZ family.</text>
</comment>
<dbReference type="GO" id="GO:0019239">
    <property type="term" value="F:deaminase activity"/>
    <property type="evidence" value="ECO:0007669"/>
    <property type="project" value="UniProtKB-ARBA"/>
</dbReference>
<name>A0A060HB38_XYLFS</name>
<evidence type="ECO:0000313" key="7">
    <source>
        <dbReference type="Proteomes" id="UP000027215"/>
    </source>
</evidence>
<dbReference type="PANTHER" id="PTHR43794:SF11">
    <property type="entry name" value="AMIDOHYDROLASE-RELATED DOMAIN-CONTAINING PROTEIN"/>
    <property type="match status" value="1"/>
</dbReference>
<reference evidence="6 7" key="1">
    <citation type="submission" date="2013-08" db="EMBL/GenBank/DDBJ databases">
        <authorList>
            <person name="Stouthamer R."/>
            <person name="Nunney L."/>
        </authorList>
    </citation>
    <scope>NUCLEOTIDE SEQUENCE [LARGE SCALE GENOMIC DNA]</scope>
    <source>
        <strain evidence="7">ann-1</strain>
    </source>
</reference>
<evidence type="ECO:0000256" key="4">
    <source>
        <dbReference type="ARBA" id="ARBA00022833"/>
    </source>
</evidence>
<dbReference type="InterPro" id="IPR050287">
    <property type="entry name" value="MTA/SAH_deaminase"/>
</dbReference>
<dbReference type="PATRIC" id="fig|155920.8.peg.2704"/>
<keyword evidence="4" id="KW-0862">Zinc</keyword>
<dbReference type="KEGG" id="xfs:D934_11535"/>
<dbReference type="Pfam" id="PF01979">
    <property type="entry name" value="Amidohydro_1"/>
    <property type="match status" value="1"/>
</dbReference>
<evidence type="ECO:0000256" key="2">
    <source>
        <dbReference type="ARBA" id="ARBA00022723"/>
    </source>
</evidence>
<gene>
    <name evidence="6" type="ORF">D934_11535</name>
</gene>
<dbReference type="RefSeq" id="WP_020851497.1">
    <property type="nucleotide sequence ID" value="NZ_CP006696.1"/>
</dbReference>
<dbReference type="InterPro" id="IPR006680">
    <property type="entry name" value="Amidohydro-rel"/>
</dbReference>
<dbReference type="InterPro" id="IPR032466">
    <property type="entry name" value="Metal_Hydrolase"/>
</dbReference>
<dbReference type="FunFam" id="3.20.20.140:FF:000014">
    <property type="entry name" value="5-methylthioadenosine/S-adenosylhomocysteine deaminase"/>
    <property type="match status" value="1"/>
</dbReference>
<dbReference type="GO" id="GO:0016814">
    <property type="term" value="F:hydrolase activity, acting on carbon-nitrogen (but not peptide) bonds, in cyclic amidines"/>
    <property type="evidence" value="ECO:0007669"/>
    <property type="project" value="UniProtKB-ARBA"/>
</dbReference>
<evidence type="ECO:0000256" key="1">
    <source>
        <dbReference type="ARBA" id="ARBA00006745"/>
    </source>
</evidence>
<dbReference type="Gene3D" id="3.20.20.140">
    <property type="entry name" value="Metal-dependent hydrolases"/>
    <property type="match status" value="1"/>
</dbReference>
<dbReference type="PANTHER" id="PTHR43794">
    <property type="entry name" value="AMINOHYDROLASE SSNA-RELATED"/>
    <property type="match status" value="1"/>
</dbReference>
<dbReference type="GO" id="GO:0046872">
    <property type="term" value="F:metal ion binding"/>
    <property type="evidence" value="ECO:0007669"/>
    <property type="project" value="UniProtKB-KW"/>
</dbReference>
<dbReference type="Gene3D" id="2.30.40.10">
    <property type="entry name" value="Urease, subunit C, domain 1"/>
    <property type="match status" value="1"/>
</dbReference>
<sequence>MTNESLPAEPCDVLIEAGYVVPIQPHGIVLEQHAVAVRESVIVGLLPIAEARLRFAPSLTVSRPQAALLPGLVNAHTHNPMTLLRGMADDLPLMTWLQQHIWPVETAVIGPEFVGDGTALAIAEMLRGGTTCANENYFFPDVQAAVYKQHGFRALVGAIIIDFPTAWANSDDEYFARAIELHDQWRGDPLIGTAFAPHAPYTVSDANFERVRVLADQLDVLVHLHTHETAQEIADSIKHHGQRPLARLDRLDLVNDRLIAVHMTQLTEAEIQLCATRGVSVVHCPESNLKLASGFCPAFALHRAGVNLAIGTDGCASNNDLDMFSEHRIAAMLAKAVANDPTALDAATTLRAATLGGARALGFGHLIGSIEIGKQADLICVDLSVLETQPLYHVLSQLVYAAGRQHVTDVWIAGQPKLIQRELIDIDTAALLTKARQWRERIRAIRI</sequence>
<accession>A0A060HB38</accession>
<proteinExistence type="inferred from homology"/>
<dbReference type="InterPro" id="IPR011059">
    <property type="entry name" value="Metal-dep_hydrolase_composite"/>
</dbReference>
<dbReference type="NCBIfam" id="NF006549">
    <property type="entry name" value="PRK09045.1"/>
    <property type="match status" value="1"/>
</dbReference>
<organism evidence="6 7">
    <name type="scientific">Xylella fastidiosa subsp. sandyi Ann-1</name>
    <dbReference type="NCBI Taxonomy" id="155920"/>
    <lineage>
        <taxon>Bacteria</taxon>
        <taxon>Pseudomonadati</taxon>
        <taxon>Pseudomonadota</taxon>
        <taxon>Gammaproteobacteria</taxon>
        <taxon>Lysobacterales</taxon>
        <taxon>Lysobacteraceae</taxon>
        <taxon>Xylella</taxon>
    </lineage>
</organism>
<dbReference type="Proteomes" id="UP000027215">
    <property type="component" value="Chromosome"/>
</dbReference>
<keyword evidence="3 6" id="KW-0378">Hydrolase</keyword>
<dbReference type="SUPFAM" id="SSF51556">
    <property type="entry name" value="Metallo-dependent hydrolases"/>
    <property type="match status" value="1"/>
</dbReference>